<name>A0A6I8PD54_ORNAN</name>
<dbReference type="OrthoDB" id="9896158at2759"/>
<dbReference type="InterPro" id="IPR048256">
    <property type="entry name" value="Tektin-like"/>
</dbReference>
<keyword evidence="4" id="KW-1185">Reference proteome</keyword>
<dbReference type="Ensembl" id="ENSOANT00000068994.1">
    <property type="protein sequence ID" value="ENSOANP00000052523.1"/>
    <property type="gene ID" value="ENSOANG00000050796.1"/>
</dbReference>
<organism evidence="3 4">
    <name type="scientific">Ornithorhynchus anatinus</name>
    <name type="common">Duckbill platypus</name>
    <dbReference type="NCBI Taxonomy" id="9258"/>
    <lineage>
        <taxon>Eukaryota</taxon>
        <taxon>Metazoa</taxon>
        <taxon>Chordata</taxon>
        <taxon>Craniata</taxon>
        <taxon>Vertebrata</taxon>
        <taxon>Euteleostomi</taxon>
        <taxon>Mammalia</taxon>
        <taxon>Monotremata</taxon>
        <taxon>Ornithorhynchidae</taxon>
        <taxon>Ornithorhynchus</taxon>
    </lineage>
</organism>
<dbReference type="OMA" id="YTPECAT"/>
<dbReference type="Pfam" id="PF03148">
    <property type="entry name" value="Tektin"/>
    <property type="match status" value="1"/>
</dbReference>
<dbReference type="Proteomes" id="UP000002279">
    <property type="component" value="Chromosome X1"/>
</dbReference>
<dbReference type="GO" id="GO:0005737">
    <property type="term" value="C:cytoplasm"/>
    <property type="evidence" value="ECO:0007669"/>
    <property type="project" value="UniProtKB-SubCell"/>
</dbReference>
<keyword evidence="2" id="KW-0963">Cytoplasm</keyword>
<dbReference type="FunCoup" id="A0A6I8PD54">
    <property type="interactions" value="41"/>
</dbReference>
<reference evidence="3 4" key="1">
    <citation type="journal article" date="2008" name="Nature">
        <title>Genome analysis of the platypus reveals unique signatures of evolution.</title>
        <authorList>
            <person name="Warren W.C."/>
            <person name="Hillier L.W."/>
            <person name="Marshall Graves J.A."/>
            <person name="Birney E."/>
            <person name="Ponting C.P."/>
            <person name="Grutzner F."/>
            <person name="Belov K."/>
            <person name="Miller W."/>
            <person name="Clarke L."/>
            <person name="Chinwalla A.T."/>
            <person name="Yang S.P."/>
            <person name="Heger A."/>
            <person name="Locke D.P."/>
            <person name="Miethke P."/>
            <person name="Waters P.D."/>
            <person name="Veyrunes F."/>
            <person name="Fulton L."/>
            <person name="Fulton B."/>
            <person name="Graves T."/>
            <person name="Wallis J."/>
            <person name="Puente X.S."/>
            <person name="Lopez-Otin C."/>
            <person name="Ordonez G.R."/>
            <person name="Eichler E.E."/>
            <person name="Chen L."/>
            <person name="Cheng Z."/>
            <person name="Deakin J.E."/>
            <person name="Alsop A."/>
            <person name="Thompson K."/>
            <person name="Kirby P."/>
            <person name="Papenfuss A.T."/>
            <person name="Wakefield M.J."/>
            <person name="Olender T."/>
            <person name="Lancet D."/>
            <person name="Huttley G.A."/>
            <person name="Smit A.F."/>
            <person name="Pask A."/>
            <person name="Temple-Smith P."/>
            <person name="Batzer M.A."/>
            <person name="Walker J.A."/>
            <person name="Konkel M.K."/>
            <person name="Harris R.S."/>
            <person name="Whittington C.M."/>
            <person name="Wong E.S."/>
            <person name="Gemmell N.J."/>
            <person name="Buschiazzo E."/>
            <person name="Vargas Jentzsch I.M."/>
            <person name="Merkel A."/>
            <person name="Schmitz J."/>
            <person name="Zemann A."/>
            <person name="Churakov G."/>
            <person name="Kriegs J.O."/>
            <person name="Brosius J."/>
            <person name="Murchison E.P."/>
            <person name="Sachidanandam R."/>
            <person name="Smith C."/>
            <person name="Hannon G.J."/>
            <person name="Tsend-Ayush E."/>
            <person name="McMillan D."/>
            <person name="Attenborough R."/>
            <person name="Rens W."/>
            <person name="Ferguson-Smith M."/>
            <person name="Lefevre C.M."/>
            <person name="Sharp J.A."/>
            <person name="Nicholas K.R."/>
            <person name="Ray D.A."/>
            <person name="Kube M."/>
            <person name="Reinhardt R."/>
            <person name="Pringle T.H."/>
            <person name="Taylor J."/>
            <person name="Jones R.C."/>
            <person name="Nixon B."/>
            <person name="Dacheux J.L."/>
            <person name="Niwa H."/>
            <person name="Sekita Y."/>
            <person name="Huang X."/>
            <person name="Stark A."/>
            <person name="Kheradpour P."/>
            <person name="Kellis M."/>
            <person name="Flicek P."/>
            <person name="Chen Y."/>
            <person name="Webber C."/>
            <person name="Hardison R."/>
            <person name="Nelson J."/>
            <person name="Hallsworth-Pepin K."/>
            <person name="Delehaunty K."/>
            <person name="Markovic C."/>
            <person name="Minx P."/>
            <person name="Feng Y."/>
            <person name="Kremitzki C."/>
            <person name="Mitreva M."/>
            <person name="Glasscock J."/>
            <person name="Wylie T."/>
            <person name="Wohldmann P."/>
            <person name="Thiru P."/>
            <person name="Nhan M.N."/>
            <person name="Pohl C.S."/>
            <person name="Smith S.M."/>
            <person name="Hou S."/>
            <person name="Nefedov M."/>
            <person name="de Jong P.J."/>
            <person name="Renfree M.B."/>
            <person name="Mardis E.R."/>
            <person name="Wilson R.K."/>
        </authorList>
    </citation>
    <scope>NUCLEOTIDE SEQUENCE [LARGE SCALE GENOMIC DNA]</scope>
    <source>
        <strain evidence="3 4">Glennie</strain>
    </source>
</reference>
<sequence>MPRVKKKLDLESEDWIGGSKWRKEIEDTIQETQSLKERCRQNAVAMWHPEGPPRDPNVARHLVREACLAPWRFRMELVKGGGMLETPPLGKGVTLWWGKIKPPAWKSRLPLPLLRDMTTLQTTKQIQSYTRGCRLVAARLNRAGDQVNQKMRALMKQRESSDRVLSIVRRGILINQQCKKLRSYRPPSEKVPDQVDELLEKERQLLLNLKKKLEQDLGISESVVKDLAKCRSSLESCCQQRLLVVEFLNKCLEDVLGTARRKSWLYLSRAPTPWAEINATPPPSPVGTYTPECAVALEMARQLYSKAHDVLRQLVRNQALVQSQQEATFKKVNQNLAQKMEETMFLKELLNVSSGLMRGTINRNERFKRDLERTQGIVQGPATVNYLEIREKLTRPMVRVYQRHVGTQLPEATRLGQASQCLDKFLTHTNQDLVELHAAQKNLKSCMRDKQLGYNVDYATLRLRQHQNHRHMTYEAAQRLVQD</sequence>
<dbReference type="PANTHER" id="PTHR35081">
    <property type="entry name" value="COILED-COIL DOMAIN-CONTAINING PROTEIN 105"/>
    <property type="match status" value="1"/>
</dbReference>
<dbReference type="InterPro" id="IPR038949">
    <property type="entry name" value="TEKTL1"/>
</dbReference>
<reference evidence="3" key="2">
    <citation type="submission" date="2025-08" db="UniProtKB">
        <authorList>
            <consortium name="Ensembl"/>
        </authorList>
    </citation>
    <scope>IDENTIFICATION</scope>
    <source>
        <strain evidence="3">Glennie</strain>
    </source>
</reference>
<evidence type="ECO:0000313" key="4">
    <source>
        <dbReference type="Proteomes" id="UP000002279"/>
    </source>
</evidence>
<gene>
    <name evidence="3" type="primary">TEKTL1</name>
</gene>
<dbReference type="PANTHER" id="PTHR35081:SF1">
    <property type="entry name" value="COILED-COIL DOMAIN-CONTAINING PROTEIN 105"/>
    <property type="match status" value="1"/>
</dbReference>
<dbReference type="GeneTree" id="ENSGT00390000003207"/>
<dbReference type="InParanoid" id="A0A6I8PD54"/>
<evidence type="ECO:0008006" key="5">
    <source>
        <dbReference type="Google" id="ProtNLM"/>
    </source>
</evidence>
<protein>
    <recommendedName>
        <fullName evidence="5">Coiled-coil domain containing 105</fullName>
    </recommendedName>
</protein>
<proteinExistence type="predicted"/>
<evidence type="ECO:0000256" key="1">
    <source>
        <dbReference type="ARBA" id="ARBA00004496"/>
    </source>
</evidence>
<accession>A0A6I8PD54</accession>
<dbReference type="Bgee" id="ENSOANG00000050796">
    <property type="expression patterns" value="Expressed in testis and 3 other cell types or tissues"/>
</dbReference>
<evidence type="ECO:0000313" key="3">
    <source>
        <dbReference type="Ensembl" id="ENSOANP00000052523.1"/>
    </source>
</evidence>
<reference evidence="3" key="3">
    <citation type="submission" date="2025-09" db="UniProtKB">
        <authorList>
            <consortium name="Ensembl"/>
        </authorList>
    </citation>
    <scope>IDENTIFICATION</scope>
    <source>
        <strain evidence="3">Glennie</strain>
    </source>
</reference>
<dbReference type="AlphaFoldDB" id="A0A6I8PD54"/>
<comment type="subcellular location">
    <subcellularLocation>
        <location evidence="1">Cytoplasm</location>
    </subcellularLocation>
</comment>
<dbReference type="GO" id="GO:0005929">
    <property type="term" value="C:cilium"/>
    <property type="evidence" value="ECO:0007669"/>
    <property type="project" value="UniProtKB-ARBA"/>
</dbReference>
<evidence type="ECO:0000256" key="2">
    <source>
        <dbReference type="ARBA" id="ARBA00022490"/>
    </source>
</evidence>